<dbReference type="InterPro" id="IPR003675">
    <property type="entry name" value="Rce1/LyrA-like_dom"/>
</dbReference>
<feature type="transmembrane region" description="Helical" evidence="1">
    <location>
        <begin position="89"/>
        <end position="118"/>
    </location>
</feature>
<dbReference type="RefSeq" id="WP_119924404.1">
    <property type="nucleotide sequence ID" value="NZ_QZEY01000001.1"/>
</dbReference>
<keyword evidence="1" id="KW-0472">Membrane</keyword>
<dbReference type="OrthoDB" id="3693644at2"/>
<feature type="transmembrane region" description="Helical" evidence="1">
    <location>
        <begin position="9"/>
        <end position="29"/>
    </location>
</feature>
<name>A0A3A4AXN8_9ACTN</name>
<evidence type="ECO:0000313" key="4">
    <source>
        <dbReference type="Proteomes" id="UP000265768"/>
    </source>
</evidence>
<keyword evidence="4" id="KW-1185">Reference proteome</keyword>
<dbReference type="InterPro" id="IPR042150">
    <property type="entry name" value="MmRce1-like"/>
</dbReference>
<feature type="transmembrane region" description="Helical" evidence="1">
    <location>
        <begin position="213"/>
        <end position="235"/>
    </location>
</feature>
<dbReference type="Pfam" id="PF02517">
    <property type="entry name" value="Rce1-like"/>
    <property type="match status" value="1"/>
</dbReference>
<comment type="caution">
    <text evidence="3">The sequence shown here is derived from an EMBL/GenBank/DDBJ whole genome shotgun (WGS) entry which is preliminary data.</text>
</comment>
<feature type="transmembrane region" description="Helical" evidence="1">
    <location>
        <begin position="273"/>
        <end position="293"/>
    </location>
</feature>
<keyword evidence="3" id="KW-0378">Hydrolase</keyword>
<feature type="transmembrane region" description="Helical" evidence="1">
    <location>
        <begin position="146"/>
        <end position="163"/>
    </location>
</feature>
<feature type="transmembrane region" description="Helical" evidence="1">
    <location>
        <begin position="183"/>
        <end position="201"/>
    </location>
</feature>
<dbReference type="PANTHER" id="PTHR35797:SF1">
    <property type="entry name" value="PROTEASE"/>
    <property type="match status" value="1"/>
</dbReference>
<dbReference type="AlphaFoldDB" id="A0A3A4AXN8"/>
<keyword evidence="3" id="KW-0482">Metalloprotease</keyword>
<feature type="transmembrane region" description="Helical" evidence="1">
    <location>
        <begin position="242"/>
        <end position="261"/>
    </location>
</feature>
<reference evidence="3 4" key="1">
    <citation type="submission" date="2018-09" db="EMBL/GenBank/DDBJ databases">
        <title>YIM 75507 draft genome.</title>
        <authorList>
            <person name="Tang S."/>
            <person name="Feng Y."/>
        </authorList>
    </citation>
    <scope>NUCLEOTIDE SEQUENCE [LARGE SCALE GENOMIC DNA]</scope>
    <source>
        <strain evidence="3 4">YIM 75507</strain>
    </source>
</reference>
<gene>
    <name evidence="3" type="ORF">D5H75_01045</name>
</gene>
<proteinExistence type="predicted"/>
<evidence type="ECO:0000256" key="1">
    <source>
        <dbReference type="SAM" id="Phobius"/>
    </source>
</evidence>
<evidence type="ECO:0000259" key="2">
    <source>
        <dbReference type="Pfam" id="PF02517"/>
    </source>
</evidence>
<organism evidence="3 4">
    <name type="scientific">Bailinhaonella thermotolerans</name>
    <dbReference type="NCBI Taxonomy" id="1070861"/>
    <lineage>
        <taxon>Bacteria</taxon>
        <taxon>Bacillati</taxon>
        <taxon>Actinomycetota</taxon>
        <taxon>Actinomycetes</taxon>
        <taxon>Streptosporangiales</taxon>
        <taxon>Streptosporangiaceae</taxon>
        <taxon>Bailinhaonella</taxon>
    </lineage>
</organism>
<dbReference type="PANTHER" id="PTHR35797">
    <property type="entry name" value="PROTEASE-RELATED"/>
    <property type="match status" value="1"/>
</dbReference>
<keyword evidence="1" id="KW-0812">Transmembrane</keyword>
<dbReference type="GO" id="GO:0004175">
    <property type="term" value="F:endopeptidase activity"/>
    <property type="evidence" value="ECO:0007669"/>
    <property type="project" value="UniProtKB-ARBA"/>
</dbReference>
<dbReference type="GO" id="GO:0008237">
    <property type="term" value="F:metallopeptidase activity"/>
    <property type="evidence" value="ECO:0007669"/>
    <property type="project" value="UniProtKB-KW"/>
</dbReference>
<dbReference type="GO" id="GO:0006508">
    <property type="term" value="P:proteolysis"/>
    <property type="evidence" value="ECO:0007669"/>
    <property type="project" value="UniProtKB-KW"/>
</dbReference>
<feature type="domain" description="CAAX prenyl protease 2/Lysostaphin resistance protein A-like" evidence="2">
    <location>
        <begin position="157"/>
        <end position="254"/>
    </location>
</feature>
<dbReference type="GO" id="GO:0080120">
    <property type="term" value="P:CAAX-box protein maturation"/>
    <property type="evidence" value="ECO:0007669"/>
    <property type="project" value="UniProtKB-ARBA"/>
</dbReference>
<accession>A0A3A4AXN8</accession>
<sequence length="317" mass="33976">MKFRENTDLAVFLAVTYGLAWLVALPVWLSDEPPASVFESPLTSALTSVALMVLPALGVLAVRLTRAGRPWSWREDAGLTWGPDRRRTWALFGLGWIGTSLLVIAAVALSALLGLLALDLNGLSAFRELQRLPPASQPAGDSLVEILPRLASIVLLEPLILLLPALGEEIGWRGWLVPRLRPYGLWPALALSGVIWGAWHAPHTLLGYNYPHLGAWAALMTIGLSTLYGVVLAWLRLRSGSVWPAAVSHAAFNSTATVVVLVGDARTPYDPALASITGLIGWLVLACAAFTLLRRWPIPAPPGAADPGVRRAGDLTP</sequence>
<feature type="transmembrane region" description="Helical" evidence="1">
    <location>
        <begin position="41"/>
        <end position="64"/>
    </location>
</feature>
<dbReference type="Proteomes" id="UP000265768">
    <property type="component" value="Unassembled WGS sequence"/>
</dbReference>
<dbReference type="EMBL" id="QZEY01000001">
    <property type="protein sequence ID" value="RJL35432.1"/>
    <property type="molecule type" value="Genomic_DNA"/>
</dbReference>
<keyword evidence="3" id="KW-0645">Protease</keyword>
<protein>
    <submittedName>
        <fullName evidence="3">CPBP family intramembrane metalloprotease</fullName>
    </submittedName>
</protein>
<keyword evidence="1" id="KW-1133">Transmembrane helix</keyword>
<evidence type="ECO:0000313" key="3">
    <source>
        <dbReference type="EMBL" id="RJL35432.1"/>
    </source>
</evidence>